<sequence length="110" mass="12917">MISELNNWPKYKIIHKSKITSFDFLLDHGLIKHIDLDYYYAVPDIENQFYKIKCESINTSDDVETMVKAFIKKLNTYNELKDCCESLVGKIAELKGVRIKDVREEVEIPE</sequence>
<dbReference type="Pfam" id="PF07061">
    <property type="entry name" value="Swi5"/>
    <property type="match status" value="1"/>
</dbReference>
<dbReference type="HOGENOM" id="CLU_166973_0_0_1"/>
<protein>
    <submittedName>
        <fullName evidence="4">Uncharacterized protein</fullName>
    </submittedName>
</protein>
<dbReference type="GO" id="GO:0034974">
    <property type="term" value="C:Swi5-Swi2 complex"/>
    <property type="evidence" value="ECO:0007669"/>
    <property type="project" value="TreeGrafter"/>
</dbReference>
<organism evidence="4 5">
    <name type="scientific">Vavraia culicis (isolate floridensis)</name>
    <name type="common">Microsporidian parasite</name>
    <dbReference type="NCBI Taxonomy" id="948595"/>
    <lineage>
        <taxon>Eukaryota</taxon>
        <taxon>Fungi</taxon>
        <taxon>Fungi incertae sedis</taxon>
        <taxon>Microsporidia</taxon>
        <taxon>Pleistophoridae</taxon>
        <taxon>Vavraia</taxon>
    </lineage>
</organism>
<dbReference type="VEuPathDB" id="MicrosporidiaDB:VCUG_01393"/>
<gene>
    <name evidence="4" type="ORF">VCUG_01393</name>
</gene>
<dbReference type="RefSeq" id="XP_008074413.1">
    <property type="nucleotide sequence ID" value="XM_008076222.1"/>
</dbReference>
<keyword evidence="5" id="KW-1185">Reference proteome</keyword>
<dbReference type="GO" id="GO:0010772">
    <property type="term" value="P:meiotic DNA recombinase assembly involved in reciprocal meiotic recombination"/>
    <property type="evidence" value="ECO:0007669"/>
    <property type="project" value="TreeGrafter"/>
</dbReference>
<dbReference type="PANTHER" id="PTHR28529">
    <property type="entry name" value="DNA REPAIR PROTEIN SWI5 HOMOLOG"/>
    <property type="match status" value="1"/>
</dbReference>
<dbReference type="Proteomes" id="UP000011081">
    <property type="component" value="Unassembled WGS sequence"/>
</dbReference>
<evidence type="ECO:0000313" key="4">
    <source>
        <dbReference type="EMBL" id="ELA47120.1"/>
    </source>
</evidence>
<proteinExistence type="inferred from homology"/>
<dbReference type="PANTHER" id="PTHR28529:SF2">
    <property type="entry name" value="DNA REPAIR PROTEIN SWI5 HOMOLOG"/>
    <property type="match status" value="1"/>
</dbReference>
<keyword evidence="3" id="KW-0234">DNA repair</keyword>
<comment type="similarity">
    <text evidence="1">Belongs to the SWI5/SAE3 family.</text>
</comment>
<keyword evidence="2" id="KW-0227">DNA damage</keyword>
<dbReference type="GeneID" id="19879271"/>
<accession>L2GVJ0</accession>
<dbReference type="OMA" id="DYYYAVP"/>
<name>L2GVJ0_VAVCU</name>
<dbReference type="AlphaFoldDB" id="L2GVJ0"/>
<dbReference type="Gene3D" id="1.20.5.170">
    <property type="match status" value="1"/>
</dbReference>
<dbReference type="InParanoid" id="L2GVJ0"/>
<evidence type="ECO:0000256" key="3">
    <source>
        <dbReference type="ARBA" id="ARBA00023204"/>
    </source>
</evidence>
<evidence type="ECO:0000256" key="1">
    <source>
        <dbReference type="ARBA" id="ARBA00008060"/>
    </source>
</evidence>
<dbReference type="OrthoDB" id="255837at2759"/>
<reference evidence="5" key="1">
    <citation type="submission" date="2011-03" db="EMBL/GenBank/DDBJ databases">
        <title>The genome sequence of Vavraia culicis strain floridensis.</title>
        <authorList>
            <consortium name="The Broad Institute Genome Sequencing Platform"/>
            <person name="Cuomo C."/>
            <person name="Becnel J."/>
            <person name="Sanscrainte N."/>
            <person name="Young S.K."/>
            <person name="Zeng Q."/>
            <person name="Gargeya S."/>
            <person name="Fitzgerald M."/>
            <person name="Haas B."/>
            <person name="Abouelleil A."/>
            <person name="Alvarado L."/>
            <person name="Arachchi H.M."/>
            <person name="Berlin A."/>
            <person name="Chapman S.B."/>
            <person name="Gearin G."/>
            <person name="Goldberg J."/>
            <person name="Griggs A."/>
            <person name="Gujja S."/>
            <person name="Hansen M."/>
            <person name="Heiman D."/>
            <person name="Howarth C."/>
            <person name="Larimer J."/>
            <person name="Lui A."/>
            <person name="MacDonald P.J.P."/>
            <person name="McCowen C."/>
            <person name="Montmayeur A."/>
            <person name="Murphy C."/>
            <person name="Neiman D."/>
            <person name="Pearson M."/>
            <person name="Priest M."/>
            <person name="Roberts A."/>
            <person name="Saif S."/>
            <person name="Shea T."/>
            <person name="Sisk P."/>
            <person name="Stolte C."/>
            <person name="Sykes S."/>
            <person name="Wortman J."/>
            <person name="Nusbaum C."/>
            <person name="Birren B."/>
        </authorList>
    </citation>
    <scope>NUCLEOTIDE SEQUENCE [LARGE SCALE GENOMIC DNA]</scope>
    <source>
        <strain evidence="5">floridensis</strain>
    </source>
</reference>
<dbReference type="InterPro" id="IPR010760">
    <property type="entry name" value="DNA-repair_Swi5"/>
</dbReference>
<dbReference type="GO" id="GO:0000709">
    <property type="term" value="P:meiotic joint molecule formation"/>
    <property type="evidence" value="ECO:0007669"/>
    <property type="project" value="TreeGrafter"/>
</dbReference>
<evidence type="ECO:0000313" key="5">
    <source>
        <dbReference type="Proteomes" id="UP000011081"/>
    </source>
</evidence>
<dbReference type="STRING" id="948595.L2GVJ0"/>
<dbReference type="GO" id="GO:0032798">
    <property type="term" value="C:Swi5-Sfr1 complex"/>
    <property type="evidence" value="ECO:0007669"/>
    <property type="project" value="TreeGrafter"/>
</dbReference>
<dbReference type="EMBL" id="GL877424">
    <property type="protein sequence ID" value="ELA47120.1"/>
    <property type="molecule type" value="Genomic_DNA"/>
</dbReference>
<evidence type="ECO:0000256" key="2">
    <source>
        <dbReference type="ARBA" id="ARBA00022763"/>
    </source>
</evidence>